<reference evidence="2 3" key="1">
    <citation type="submission" date="2023-03" db="EMBL/GenBank/DDBJ databases">
        <title>YIM 152171 draft genome.</title>
        <authorList>
            <person name="Yang Z."/>
        </authorList>
    </citation>
    <scope>NUCLEOTIDE SEQUENCE [LARGE SCALE GENOMIC DNA]</scope>
    <source>
        <strain evidence="2 3">YIM 152171</strain>
    </source>
</reference>
<protein>
    <submittedName>
        <fullName evidence="2">Uncharacterized protein</fullName>
    </submittedName>
</protein>
<accession>A0AAP3UZS0</accession>
<dbReference type="RefSeq" id="WP_327788302.1">
    <property type="nucleotide sequence ID" value="NZ_JARGEQ010000047.1"/>
</dbReference>
<sequence>MDEKELDALLDRALGPEPAPPALQRRLAGIPVEHPRRAGLLAGWLGGRGLAAGGLAAMAAAALLGFWLGSTSLAPVMELEEGELVTLAFGPDLGEMDLP</sequence>
<keyword evidence="3" id="KW-1185">Reference proteome</keyword>
<keyword evidence="1" id="KW-0812">Transmembrane</keyword>
<dbReference type="AlphaFoldDB" id="A0AAP3UZS0"/>
<name>A0AAP3UZS0_9PROT</name>
<proteinExistence type="predicted"/>
<keyword evidence="1" id="KW-1133">Transmembrane helix</keyword>
<dbReference type="Proteomes" id="UP001301140">
    <property type="component" value="Unassembled WGS sequence"/>
</dbReference>
<organism evidence="2 3">
    <name type="scientific">Marinimicrococcus flavescens</name>
    <dbReference type="NCBI Taxonomy" id="3031815"/>
    <lineage>
        <taxon>Bacteria</taxon>
        <taxon>Pseudomonadati</taxon>
        <taxon>Pseudomonadota</taxon>
        <taxon>Alphaproteobacteria</taxon>
        <taxon>Geminicoccales</taxon>
        <taxon>Geminicoccaceae</taxon>
        <taxon>Marinimicrococcus</taxon>
    </lineage>
</organism>
<evidence type="ECO:0000256" key="1">
    <source>
        <dbReference type="SAM" id="Phobius"/>
    </source>
</evidence>
<feature type="transmembrane region" description="Helical" evidence="1">
    <location>
        <begin position="50"/>
        <end position="69"/>
    </location>
</feature>
<gene>
    <name evidence="2" type="ORF">PZ740_05720</name>
</gene>
<evidence type="ECO:0000313" key="2">
    <source>
        <dbReference type="EMBL" id="MDF1585881.1"/>
    </source>
</evidence>
<comment type="caution">
    <text evidence="2">The sequence shown here is derived from an EMBL/GenBank/DDBJ whole genome shotgun (WGS) entry which is preliminary data.</text>
</comment>
<dbReference type="EMBL" id="JARGEQ010000047">
    <property type="protein sequence ID" value="MDF1585881.1"/>
    <property type="molecule type" value="Genomic_DNA"/>
</dbReference>
<evidence type="ECO:0000313" key="3">
    <source>
        <dbReference type="Proteomes" id="UP001301140"/>
    </source>
</evidence>
<keyword evidence="1" id="KW-0472">Membrane</keyword>